<reference evidence="5 6" key="1">
    <citation type="submission" date="2016-10" db="EMBL/GenBank/DDBJ databases">
        <authorList>
            <person name="de Groot N.N."/>
        </authorList>
    </citation>
    <scope>NUCLEOTIDE SEQUENCE [LARGE SCALE GENOMIC DNA]</scope>
    <source>
        <strain evidence="5 6">TC2-24</strain>
    </source>
</reference>
<evidence type="ECO:0000313" key="5">
    <source>
        <dbReference type="EMBL" id="SEV80773.1"/>
    </source>
</evidence>
<dbReference type="Pfam" id="PF00149">
    <property type="entry name" value="Metallophos"/>
    <property type="match status" value="1"/>
</dbReference>
<dbReference type="InterPro" id="IPR015914">
    <property type="entry name" value="PAPs_N"/>
</dbReference>
<dbReference type="RefSeq" id="WP_177178346.1">
    <property type="nucleotide sequence ID" value="NZ_FOIQ01000001.1"/>
</dbReference>
<keyword evidence="1 2" id="KW-0732">Signal</keyword>
<dbReference type="InterPro" id="IPR039331">
    <property type="entry name" value="PAPs-like"/>
</dbReference>
<dbReference type="AlphaFoldDB" id="A0A1I0LYY9"/>
<dbReference type="SUPFAM" id="SSF56300">
    <property type="entry name" value="Metallo-dependent phosphatases"/>
    <property type="match status" value="1"/>
</dbReference>
<dbReference type="InterPro" id="IPR004843">
    <property type="entry name" value="Calcineurin-like_PHP"/>
</dbReference>
<feature type="signal peptide" evidence="2">
    <location>
        <begin position="1"/>
        <end position="23"/>
    </location>
</feature>
<evidence type="ECO:0000313" key="6">
    <source>
        <dbReference type="Proteomes" id="UP000199373"/>
    </source>
</evidence>
<accession>A0A1I0LYY9</accession>
<dbReference type="InterPro" id="IPR029052">
    <property type="entry name" value="Metallo-depent_PP-like"/>
</dbReference>
<organism evidence="5 6">
    <name type="scientific">Prevotella aff. ruminicola Tc2-24</name>
    <dbReference type="NCBI Taxonomy" id="81582"/>
    <lineage>
        <taxon>Bacteria</taxon>
        <taxon>Pseudomonadati</taxon>
        <taxon>Bacteroidota</taxon>
        <taxon>Bacteroidia</taxon>
        <taxon>Bacteroidales</taxon>
        <taxon>Prevotellaceae</taxon>
        <taxon>Prevotella</taxon>
    </lineage>
</organism>
<dbReference type="PANTHER" id="PTHR22953:SF153">
    <property type="entry name" value="PURPLE ACID PHOSPHATASE"/>
    <property type="match status" value="1"/>
</dbReference>
<evidence type="ECO:0000259" key="4">
    <source>
        <dbReference type="Pfam" id="PF16656"/>
    </source>
</evidence>
<dbReference type="GO" id="GO:0046872">
    <property type="term" value="F:metal ion binding"/>
    <property type="evidence" value="ECO:0007669"/>
    <property type="project" value="InterPro"/>
</dbReference>
<protein>
    <submittedName>
        <fullName evidence="5">Calcineurin-like phosphoesterase</fullName>
    </submittedName>
</protein>
<sequence length="391" mass="44601">MRLSRQVLVFCYIVIQSLSPALAQETDSVFSLRPFLQLSFAQTATTVNNDMVVTWSTHIPTVSWVEYGTDSTRLSPVWHVEEGKVVANNTVHHITLTDLKPQQRYYYRVCSQEVKDFRYRHITLGDTARSRIYSFVMPDLQNNDFSIVIYNDIHRHEETITALTEKVQDVTADLIIFNGDCLVEPDSEQDLVDMLAVLNEKVDAAENPVLYLRGNHEARGAWSWHLHDYLHFLDGSLYGAFNWGNTRFVMLDFGETRSDDNPQFAHLNRNDLFREQVGGFLKSELCSAPFKNAQHRVLIHHVPLYGYEGCDPLHDVWGRLLTNAPFNICLNADLHEYAYLPPEKGVHPFPVVIAGGEEPSIATVFVLSKRDGRLHLKALKAEGGILLDKDF</sequence>
<dbReference type="Gene3D" id="2.60.40.380">
    <property type="entry name" value="Purple acid phosphatase-like, N-terminal"/>
    <property type="match status" value="1"/>
</dbReference>
<feature type="domain" description="Calcineurin-like phosphoesterase" evidence="3">
    <location>
        <begin position="146"/>
        <end position="337"/>
    </location>
</feature>
<dbReference type="Proteomes" id="UP000199373">
    <property type="component" value="Unassembled WGS sequence"/>
</dbReference>
<dbReference type="EMBL" id="FOIQ01000001">
    <property type="protein sequence ID" value="SEV80773.1"/>
    <property type="molecule type" value="Genomic_DNA"/>
</dbReference>
<feature type="chain" id="PRO_5011646424" evidence="2">
    <location>
        <begin position="24"/>
        <end position="391"/>
    </location>
</feature>
<keyword evidence="6" id="KW-1185">Reference proteome</keyword>
<proteinExistence type="predicted"/>
<evidence type="ECO:0000256" key="2">
    <source>
        <dbReference type="SAM" id="SignalP"/>
    </source>
</evidence>
<evidence type="ECO:0000256" key="1">
    <source>
        <dbReference type="ARBA" id="ARBA00022729"/>
    </source>
</evidence>
<evidence type="ECO:0000259" key="3">
    <source>
        <dbReference type="Pfam" id="PF00149"/>
    </source>
</evidence>
<name>A0A1I0LYY9_9BACT</name>
<dbReference type="GO" id="GO:0003993">
    <property type="term" value="F:acid phosphatase activity"/>
    <property type="evidence" value="ECO:0007669"/>
    <property type="project" value="InterPro"/>
</dbReference>
<gene>
    <name evidence="5" type="ORF">SAMN04487850_0092</name>
</gene>
<dbReference type="InterPro" id="IPR008963">
    <property type="entry name" value="Purple_acid_Pase-like_N"/>
</dbReference>
<dbReference type="PANTHER" id="PTHR22953">
    <property type="entry name" value="ACID PHOSPHATASE RELATED"/>
    <property type="match status" value="1"/>
</dbReference>
<dbReference type="Gene3D" id="3.60.21.10">
    <property type="match status" value="1"/>
</dbReference>
<feature type="domain" description="Purple acid phosphatase N-terminal" evidence="4">
    <location>
        <begin position="45"/>
        <end position="114"/>
    </location>
</feature>
<dbReference type="Pfam" id="PF16656">
    <property type="entry name" value="Pur_ac_phosph_N"/>
    <property type="match status" value="1"/>
</dbReference>
<dbReference type="SUPFAM" id="SSF49363">
    <property type="entry name" value="Purple acid phosphatase, N-terminal domain"/>
    <property type="match status" value="1"/>
</dbReference>